<dbReference type="STRING" id="1314751.GCA_001591425_00269"/>
<name>A0A223KRG2_9BACI</name>
<sequence>MNKIIPKRIHIIGSVGSGKTTLAKELSLKLDIPYYELDNVVWIRKESGDIRRTEQEREEYLNRIIQSESWIIEGVHNEDWVSNCFQSADLIIFLDTKYSLRTYRIIKRFLKQKLRLEKSNYKPTLKIFFKMFKWNRYFEDVGKVNFFKKYSMHKNKTEIIKDTNSIKQLFT</sequence>
<dbReference type="AlphaFoldDB" id="A0A223KRG2"/>
<evidence type="ECO:0000313" key="2">
    <source>
        <dbReference type="Proteomes" id="UP000215224"/>
    </source>
</evidence>
<gene>
    <name evidence="1" type="ORF">BC6307_11955</name>
</gene>
<dbReference type="InterPro" id="IPR027417">
    <property type="entry name" value="P-loop_NTPase"/>
</dbReference>
<dbReference type="PANTHER" id="PTHR37816">
    <property type="entry name" value="YALI0E33011P"/>
    <property type="match status" value="1"/>
</dbReference>
<accession>A0A223KRG2</accession>
<dbReference type="PANTHER" id="PTHR37816:SF2">
    <property type="entry name" value="DNA TOPOLOGY MODULATION PROTEIN FLAR-RELATED PROTEIN"/>
    <property type="match status" value="1"/>
</dbReference>
<dbReference type="RefSeq" id="WP_066411077.1">
    <property type="nucleotide sequence ID" value="NZ_CP018866.1"/>
</dbReference>
<protein>
    <submittedName>
        <fullName evidence="1">DNA topology modulation protein FlaR</fullName>
    </submittedName>
</protein>
<organism evidence="1 2">
    <name type="scientific">Sutcliffiella cohnii</name>
    <dbReference type="NCBI Taxonomy" id="33932"/>
    <lineage>
        <taxon>Bacteria</taxon>
        <taxon>Bacillati</taxon>
        <taxon>Bacillota</taxon>
        <taxon>Bacilli</taxon>
        <taxon>Bacillales</taxon>
        <taxon>Bacillaceae</taxon>
        <taxon>Sutcliffiella</taxon>
    </lineage>
</organism>
<reference evidence="1 2" key="1">
    <citation type="submission" date="2016-12" db="EMBL/GenBank/DDBJ databases">
        <title>The whole genome sequencing and assembly of Bacillus cohnii DSM 6307T strain.</title>
        <authorList>
            <person name="Lee Y.-J."/>
            <person name="Yi H."/>
            <person name="Bahn Y.-S."/>
            <person name="Kim J.F."/>
            <person name="Lee D.-W."/>
        </authorList>
    </citation>
    <scope>NUCLEOTIDE SEQUENCE [LARGE SCALE GENOMIC DNA]</scope>
    <source>
        <strain evidence="1 2">DSM 6307</strain>
    </source>
</reference>
<evidence type="ECO:0000313" key="1">
    <source>
        <dbReference type="EMBL" id="AST91938.1"/>
    </source>
</evidence>
<dbReference type="KEGG" id="bcoh:BC6307_11955"/>
<dbReference type="SUPFAM" id="SSF52540">
    <property type="entry name" value="P-loop containing nucleoside triphosphate hydrolases"/>
    <property type="match status" value="1"/>
</dbReference>
<keyword evidence="2" id="KW-1185">Reference proteome</keyword>
<dbReference type="EMBL" id="CP018866">
    <property type="protein sequence ID" value="AST91938.1"/>
    <property type="molecule type" value="Genomic_DNA"/>
</dbReference>
<dbReference type="InterPro" id="IPR052922">
    <property type="entry name" value="Cytidylate_Kinase-2"/>
</dbReference>
<dbReference type="Gene3D" id="3.40.50.300">
    <property type="entry name" value="P-loop containing nucleotide triphosphate hydrolases"/>
    <property type="match status" value="1"/>
</dbReference>
<proteinExistence type="predicted"/>
<dbReference type="Proteomes" id="UP000215224">
    <property type="component" value="Chromosome"/>
</dbReference>